<dbReference type="PATRIC" id="fig|246787.4.peg.4720"/>
<sequence length="300" mass="34752">MIKLPYFCIRIFNFANKMNTLNLRAEIQNKGRFLCVNDDFYIFDVASNDLSNHPFKIDMYICCICLQGESIGKINLLPHHMSSSKMSINVSGQILEQISISDDFKGICIFMSNDFINSLGLPYNFQTYMLLQDNPVLDLQSGQLEAMISYCTMVRKVIENKHPYQLDVIRHLTCAFFYGMGYYFHEISKNKILSNDEALMDNFSKEVQLSYKKERKVLYYADRLHLSAGYLSTIIKRVSGKTAAEWIDDYVTLEAKALLKSTNLTIQQISDELNFPSQSFFGKYFKRITGLSPKEYREKN</sequence>
<dbReference type="SUPFAM" id="SSF46689">
    <property type="entry name" value="Homeodomain-like"/>
    <property type="match status" value="1"/>
</dbReference>
<proteinExistence type="predicted"/>
<organism evidence="5 6">
    <name type="scientific">Bacteroides cellulosilyticus</name>
    <dbReference type="NCBI Taxonomy" id="246787"/>
    <lineage>
        <taxon>Bacteria</taxon>
        <taxon>Pseudomonadati</taxon>
        <taxon>Bacteroidota</taxon>
        <taxon>Bacteroidia</taxon>
        <taxon>Bacteroidales</taxon>
        <taxon>Bacteroidaceae</taxon>
        <taxon>Bacteroides</taxon>
    </lineage>
</organism>
<evidence type="ECO:0000256" key="1">
    <source>
        <dbReference type="ARBA" id="ARBA00023015"/>
    </source>
</evidence>
<dbReference type="PANTHER" id="PTHR43280:SF32">
    <property type="entry name" value="TRANSCRIPTIONAL REGULATORY PROTEIN"/>
    <property type="match status" value="1"/>
</dbReference>
<evidence type="ECO:0000256" key="3">
    <source>
        <dbReference type="ARBA" id="ARBA00023163"/>
    </source>
</evidence>
<keyword evidence="2" id="KW-0238">DNA-binding</keyword>
<dbReference type="Proteomes" id="UP000061809">
    <property type="component" value="Chromosome"/>
</dbReference>
<dbReference type="InterPro" id="IPR009057">
    <property type="entry name" value="Homeodomain-like_sf"/>
</dbReference>
<evidence type="ECO:0000313" key="5">
    <source>
        <dbReference type="EMBL" id="ALJ61783.1"/>
    </source>
</evidence>
<gene>
    <name evidence="5" type="primary">araC_6</name>
    <name evidence="5" type="ORF">BcellWH2_04568</name>
</gene>
<dbReference type="Pfam" id="PF12833">
    <property type="entry name" value="HTH_18"/>
    <property type="match status" value="1"/>
</dbReference>
<reference evidence="5 6" key="1">
    <citation type="journal article" date="2015" name="Science">
        <title>Genetic determinants of in vivo fitness and diet responsiveness in multiple human gut Bacteroides.</title>
        <authorList>
            <person name="Wu M."/>
            <person name="McNulty N.P."/>
            <person name="Rodionov D.A."/>
            <person name="Khoroshkin M.S."/>
            <person name="Griffin N.W."/>
            <person name="Cheng J."/>
            <person name="Latreille P."/>
            <person name="Kerstetter R.A."/>
            <person name="Terrapon N."/>
            <person name="Henrissat B."/>
            <person name="Osterman A.L."/>
            <person name="Gordon J.I."/>
        </authorList>
    </citation>
    <scope>NUCLEOTIDE SEQUENCE [LARGE SCALE GENOMIC DNA]</scope>
    <source>
        <strain evidence="5 6">WH2</strain>
    </source>
</reference>
<dbReference type="GO" id="GO:0043565">
    <property type="term" value="F:sequence-specific DNA binding"/>
    <property type="evidence" value="ECO:0007669"/>
    <property type="project" value="InterPro"/>
</dbReference>
<evidence type="ECO:0000259" key="4">
    <source>
        <dbReference type="PROSITE" id="PS01124"/>
    </source>
</evidence>
<name>A0A0P0G4V7_9BACE</name>
<evidence type="ECO:0000313" key="6">
    <source>
        <dbReference type="Proteomes" id="UP000061809"/>
    </source>
</evidence>
<dbReference type="PROSITE" id="PS01124">
    <property type="entry name" value="HTH_ARAC_FAMILY_2"/>
    <property type="match status" value="1"/>
</dbReference>
<accession>A0A0P0G4V7</accession>
<keyword evidence="1" id="KW-0805">Transcription regulation</keyword>
<dbReference type="AlphaFoldDB" id="A0A0P0G4V7"/>
<keyword evidence="3" id="KW-0804">Transcription</keyword>
<dbReference type="KEGG" id="bcel:BcellWH2_04568"/>
<dbReference type="SMART" id="SM00342">
    <property type="entry name" value="HTH_ARAC"/>
    <property type="match status" value="1"/>
</dbReference>
<dbReference type="PANTHER" id="PTHR43280">
    <property type="entry name" value="ARAC-FAMILY TRANSCRIPTIONAL REGULATOR"/>
    <property type="match status" value="1"/>
</dbReference>
<dbReference type="InterPro" id="IPR018060">
    <property type="entry name" value="HTH_AraC"/>
</dbReference>
<evidence type="ECO:0000256" key="2">
    <source>
        <dbReference type="ARBA" id="ARBA00023125"/>
    </source>
</evidence>
<dbReference type="GO" id="GO:0003700">
    <property type="term" value="F:DNA-binding transcription factor activity"/>
    <property type="evidence" value="ECO:0007669"/>
    <property type="project" value="InterPro"/>
</dbReference>
<dbReference type="Gene3D" id="1.10.10.60">
    <property type="entry name" value="Homeodomain-like"/>
    <property type="match status" value="1"/>
</dbReference>
<protein>
    <submittedName>
        <fullName evidence="5">Arabinose operon regulatory protein</fullName>
    </submittedName>
</protein>
<feature type="domain" description="HTH araC/xylS-type" evidence="4">
    <location>
        <begin position="201"/>
        <end position="299"/>
    </location>
</feature>
<dbReference type="EMBL" id="CP012801">
    <property type="protein sequence ID" value="ALJ61783.1"/>
    <property type="molecule type" value="Genomic_DNA"/>
</dbReference>